<evidence type="ECO:0000256" key="2">
    <source>
        <dbReference type="ARBA" id="ARBA00022857"/>
    </source>
</evidence>
<dbReference type="SUPFAM" id="SSF53597">
    <property type="entry name" value="Dihydrofolate reductase-like"/>
    <property type="match status" value="1"/>
</dbReference>
<keyword evidence="3" id="KW-0560">Oxidoreductase</keyword>
<evidence type="ECO:0000256" key="3">
    <source>
        <dbReference type="ARBA" id="ARBA00023002"/>
    </source>
</evidence>
<evidence type="ECO:0000313" key="5">
    <source>
        <dbReference type="EMBL" id="GGE40581.1"/>
    </source>
</evidence>
<gene>
    <name evidence="6" type="ORF">EV200_101770</name>
    <name evidence="5" type="ORF">GCM10011413_03020</name>
</gene>
<dbReference type="GO" id="GO:0009231">
    <property type="term" value="P:riboflavin biosynthetic process"/>
    <property type="evidence" value="ECO:0007669"/>
    <property type="project" value="InterPro"/>
</dbReference>
<dbReference type="Proteomes" id="UP000622648">
    <property type="component" value="Unassembled WGS sequence"/>
</dbReference>
<reference evidence="8" key="2">
    <citation type="journal article" date="2019" name="Int. J. Syst. Evol. Microbiol.">
        <title>The Global Catalogue of Microorganisms (GCM) 10K type strain sequencing project: providing services to taxonomists for standard genome sequencing and annotation.</title>
        <authorList>
            <consortium name="The Broad Institute Genomics Platform"/>
            <consortium name="The Broad Institute Genome Sequencing Center for Infectious Disease"/>
            <person name="Wu L."/>
            <person name="Ma J."/>
        </authorList>
    </citation>
    <scope>NUCLEOTIDE SEQUENCE [LARGE SCALE GENOMIC DNA]</scope>
    <source>
        <strain evidence="8">CGMCC 1.15644</strain>
    </source>
</reference>
<evidence type="ECO:0000256" key="1">
    <source>
        <dbReference type="ARBA" id="ARBA00005104"/>
    </source>
</evidence>
<evidence type="ECO:0000313" key="8">
    <source>
        <dbReference type="Proteomes" id="UP000622648"/>
    </source>
</evidence>
<organism evidence="6 7">
    <name type="scientific">Pedobacter psychrotolerans</name>
    <dbReference type="NCBI Taxonomy" id="1843235"/>
    <lineage>
        <taxon>Bacteria</taxon>
        <taxon>Pseudomonadati</taxon>
        <taxon>Bacteroidota</taxon>
        <taxon>Sphingobacteriia</taxon>
        <taxon>Sphingobacteriales</taxon>
        <taxon>Sphingobacteriaceae</taxon>
        <taxon>Pedobacter</taxon>
    </lineage>
</organism>
<feature type="domain" description="Bacterial bifunctional deaminase-reductase C-terminal" evidence="4">
    <location>
        <begin position="2"/>
        <end position="216"/>
    </location>
</feature>
<evidence type="ECO:0000313" key="7">
    <source>
        <dbReference type="Proteomes" id="UP000295684"/>
    </source>
</evidence>
<evidence type="ECO:0000259" key="4">
    <source>
        <dbReference type="Pfam" id="PF01872"/>
    </source>
</evidence>
<dbReference type="EMBL" id="SLWO01000001">
    <property type="protein sequence ID" value="TCO31320.1"/>
    <property type="molecule type" value="Genomic_DNA"/>
</dbReference>
<dbReference type="EMBL" id="BMJO01000001">
    <property type="protein sequence ID" value="GGE40581.1"/>
    <property type="molecule type" value="Genomic_DNA"/>
</dbReference>
<dbReference type="Proteomes" id="UP000295684">
    <property type="component" value="Unassembled WGS sequence"/>
</dbReference>
<dbReference type="PANTHER" id="PTHR38011:SF7">
    <property type="entry name" value="2,5-DIAMINO-6-RIBOSYLAMINO-4(3H)-PYRIMIDINONE 5'-PHOSPHATE REDUCTASE"/>
    <property type="match status" value="1"/>
</dbReference>
<dbReference type="Pfam" id="PF01872">
    <property type="entry name" value="RibD_C"/>
    <property type="match status" value="1"/>
</dbReference>
<comment type="pathway">
    <text evidence="1">Cofactor biosynthesis; riboflavin biosynthesis.</text>
</comment>
<protein>
    <submittedName>
        <fullName evidence="5">2-hydroxy-3-oxopropionate reductase</fullName>
    </submittedName>
    <submittedName>
        <fullName evidence="6">RibD domain-containing protein</fullName>
    </submittedName>
</protein>
<comment type="caution">
    <text evidence="6">The sequence shown here is derived from an EMBL/GenBank/DDBJ whole genome shotgun (WGS) entry which is preliminary data.</text>
</comment>
<dbReference type="PANTHER" id="PTHR38011">
    <property type="entry name" value="DIHYDROFOLATE REDUCTASE FAMILY PROTEIN (AFU_ORTHOLOGUE AFUA_8G06820)"/>
    <property type="match status" value="1"/>
</dbReference>
<dbReference type="GO" id="GO:0008703">
    <property type="term" value="F:5-amino-6-(5-phosphoribosylamino)uracil reductase activity"/>
    <property type="evidence" value="ECO:0007669"/>
    <property type="project" value="InterPro"/>
</dbReference>
<keyword evidence="8" id="KW-1185">Reference proteome</keyword>
<dbReference type="AlphaFoldDB" id="A0A4R2HME0"/>
<proteinExistence type="predicted"/>
<sequence length="222" mass="24849">MTSVDGKILGEKWGNGKKMQKLREKFEQAHEEIGIKAWIVGRTTMEKDFTNFEKPIIKRGHSAIDRSDFIGKIDASGKFAIALDGHAKLGWKESTLHGDQVITILTENVKDGYLAHLQEIGVSYIFAGKDEIDLTIALKKLRKLFGIEKLMLEGGARINGSFLQAGLIDEFHQLLLPIADGGMETSSVFEIDPKIKGKDATLMKLKNVKQIEDDVLWITYTF</sequence>
<dbReference type="Gene3D" id="3.40.430.10">
    <property type="entry name" value="Dihydrofolate Reductase, subunit A"/>
    <property type="match status" value="1"/>
</dbReference>
<reference evidence="5" key="4">
    <citation type="submission" date="2024-05" db="EMBL/GenBank/DDBJ databases">
        <authorList>
            <person name="Sun Q."/>
            <person name="Zhou Y."/>
        </authorList>
    </citation>
    <scope>NUCLEOTIDE SEQUENCE</scope>
    <source>
        <strain evidence="5">CGMCC 1.15644</strain>
    </source>
</reference>
<accession>A0A4R2HME0</accession>
<dbReference type="InterPro" id="IPR024072">
    <property type="entry name" value="DHFR-like_dom_sf"/>
</dbReference>
<keyword evidence="2" id="KW-0521">NADP</keyword>
<dbReference type="InterPro" id="IPR050765">
    <property type="entry name" value="Riboflavin_Biosynth_HTPR"/>
</dbReference>
<name>A0A4R2HME0_9SPHI</name>
<evidence type="ECO:0000313" key="6">
    <source>
        <dbReference type="EMBL" id="TCO31320.1"/>
    </source>
</evidence>
<reference evidence="5" key="1">
    <citation type="journal article" date="2014" name="Int. J. Syst. Evol. Microbiol.">
        <title>Complete genome of a new Firmicutes species belonging to the dominant human colonic microbiota ('Ruminococcus bicirculans') reveals two chromosomes and a selective capacity to utilize plant glucans.</title>
        <authorList>
            <consortium name="NISC Comparative Sequencing Program"/>
            <person name="Wegmann U."/>
            <person name="Louis P."/>
            <person name="Goesmann A."/>
            <person name="Henrissat B."/>
            <person name="Duncan S.H."/>
            <person name="Flint H.J."/>
        </authorList>
    </citation>
    <scope>NUCLEOTIDE SEQUENCE</scope>
    <source>
        <strain evidence="5">CGMCC 1.15644</strain>
    </source>
</reference>
<dbReference type="InterPro" id="IPR002734">
    <property type="entry name" value="RibDG_C"/>
</dbReference>
<reference evidence="6 7" key="3">
    <citation type="submission" date="2019-03" db="EMBL/GenBank/DDBJ databases">
        <title>Genomic Encyclopedia of Type Strains, Phase IV (KMG-IV): sequencing the most valuable type-strain genomes for metagenomic binning, comparative biology and taxonomic classification.</title>
        <authorList>
            <person name="Goeker M."/>
        </authorList>
    </citation>
    <scope>NUCLEOTIDE SEQUENCE [LARGE SCALE GENOMIC DNA]</scope>
    <source>
        <strain evidence="6 7">DSM 103236</strain>
    </source>
</reference>